<keyword evidence="2" id="KW-0378">Hydrolase</keyword>
<dbReference type="GO" id="GO:0016787">
    <property type="term" value="F:hydrolase activity"/>
    <property type="evidence" value="ECO:0007669"/>
    <property type="project" value="UniProtKB-KW"/>
</dbReference>
<comment type="caution">
    <text evidence="2">The sequence shown here is derived from an EMBL/GenBank/DDBJ whole genome shotgun (WGS) entry which is preliminary data.</text>
</comment>
<dbReference type="Gene3D" id="2.40.10.10">
    <property type="entry name" value="Trypsin-like serine proteases"/>
    <property type="match status" value="2"/>
</dbReference>
<dbReference type="Proteomes" id="UP001597206">
    <property type="component" value="Unassembled WGS sequence"/>
</dbReference>
<gene>
    <name evidence="2" type="ORF">ACFQ2T_08040</name>
</gene>
<feature type="domain" description="Peptidase S1" evidence="1">
    <location>
        <begin position="272"/>
        <end position="460"/>
    </location>
</feature>
<keyword evidence="3" id="KW-1185">Reference proteome</keyword>
<sequence>MKQHQMLFRLICKSGLILIAVHSGLSYGDSKINEFDSITKKNSIISVEYNSHLNSPVDKYQKEERKVSKLNRWKNIFDGSYGDPQINLNLHADPSATTNAYFRKNTKDLTLQHRFKQTAYEAKYKDFNLGINSKILKSQDWYKQTVHEATYNDSKTERPNETQVKPKTIPSVAIIECSAAQTNLNNFEANLIANNFRNPQVSRIELTSIDRFNQVWYNDDVLLKSELKQYKSLIDTYNSNCFDSTNIINDSGNVNAIVGILTLPNGLVSLAHCTAFRITSNKIVTARHCVDDLSTALEGSRMKFHLPNSNPEDKVKVLREACSTNRLENSVGCDSYNKDKETESASSDYVILEIEPLKTKMPKLKWAQLNSNEGRKIVLASWNAYPALSKKSAEALGEPTNTSNLNDIFVSRKGYCQVARVNSKCILHGCQSTPGSSGAPIIGWEGESSEIKIIGIHLAEASNDAHLSECNAFNTQTSSGNHVGNIGIPLPESVVTLANSTN</sequence>
<dbReference type="SUPFAM" id="SSF50494">
    <property type="entry name" value="Trypsin-like serine proteases"/>
    <property type="match status" value="1"/>
</dbReference>
<dbReference type="InterPro" id="IPR009003">
    <property type="entry name" value="Peptidase_S1_PA"/>
</dbReference>
<protein>
    <submittedName>
        <fullName evidence="2">Trypsin-like serine peptidase</fullName>
        <ecNumber evidence="2">3.4.21.-</ecNumber>
    </submittedName>
</protein>
<dbReference type="InterPro" id="IPR001254">
    <property type="entry name" value="Trypsin_dom"/>
</dbReference>
<evidence type="ECO:0000259" key="1">
    <source>
        <dbReference type="Pfam" id="PF00089"/>
    </source>
</evidence>
<accession>A0ABW3PFC7</accession>
<dbReference type="InterPro" id="IPR043504">
    <property type="entry name" value="Peptidase_S1_PA_chymotrypsin"/>
</dbReference>
<dbReference type="Pfam" id="PF00089">
    <property type="entry name" value="Trypsin"/>
    <property type="match status" value="1"/>
</dbReference>
<name>A0ABW3PFC7_9PROT</name>
<reference evidence="3" key="1">
    <citation type="journal article" date="2019" name="Int. J. Syst. Evol. Microbiol.">
        <title>The Global Catalogue of Microorganisms (GCM) 10K type strain sequencing project: providing services to taxonomists for standard genome sequencing and annotation.</title>
        <authorList>
            <consortium name="The Broad Institute Genomics Platform"/>
            <consortium name="The Broad Institute Genome Sequencing Center for Infectious Disease"/>
            <person name="Wu L."/>
            <person name="Ma J."/>
        </authorList>
    </citation>
    <scope>NUCLEOTIDE SEQUENCE [LARGE SCALE GENOMIC DNA]</scope>
    <source>
        <strain evidence="3">CCUG 58411</strain>
    </source>
</reference>
<evidence type="ECO:0000313" key="3">
    <source>
        <dbReference type="Proteomes" id="UP001597206"/>
    </source>
</evidence>
<proteinExistence type="predicted"/>
<evidence type="ECO:0000313" key="2">
    <source>
        <dbReference type="EMBL" id="MFD1122447.1"/>
    </source>
</evidence>
<dbReference type="EC" id="3.4.21.-" evidence="2"/>
<dbReference type="EMBL" id="JBHTLN010000001">
    <property type="protein sequence ID" value="MFD1122447.1"/>
    <property type="molecule type" value="Genomic_DNA"/>
</dbReference>
<organism evidence="2 3">
    <name type="scientific">Methylophilus flavus</name>
    <dbReference type="NCBI Taxonomy" id="640084"/>
    <lineage>
        <taxon>Bacteria</taxon>
        <taxon>Pseudomonadati</taxon>
        <taxon>Pseudomonadota</taxon>
        <taxon>Betaproteobacteria</taxon>
        <taxon>Nitrosomonadales</taxon>
        <taxon>Methylophilaceae</taxon>
        <taxon>Methylophilus</taxon>
    </lineage>
</organism>
<dbReference type="RefSeq" id="WP_379032846.1">
    <property type="nucleotide sequence ID" value="NZ_JBHTLN010000001.1"/>
</dbReference>